<protein>
    <recommendedName>
        <fullName evidence="4">Bacterial CdiA-CT RNAse A domain-containing protein</fullName>
    </recommendedName>
</protein>
<keyword evidence="1" id="KW-0732">Signal</keyword>
<name>A0ABS8M3N4_9FLAO</name>
<proteinExistence type="predicted"/>
<dbReference type="EMBL" id="JAJJMN010000001">
    <property type="protein sequence ID" value="MCC9019407.1"/>
    <property type="molecule type" value="Genomic_DNA"/>
</dbReference>
<evidence type="ECO:0008006" key="4">
    <source>
        <dbReference type="Google" id="ProtNLM"/>
    </source>
</evidence>
<keyword evidence="3" id="KW-1185">Reference proteome</keyword>
<comment type="caution">
    <text evidence="2">The sequence shown here is derived from an EMBL/GenBank/DDBJ whole genome shotgun (WGS) entry which is preliminary data.</text>
</comment>
<evidence type="ECO:0000256" key="1">
    <source>
        <dbReference type="SAM" id="SignalP"/>
    </source>
</evidence>
<feature type="chain" id="PRO_5045522703" description="Bacterial CdiA-CT RNAse A domain-containing protein" evidence="1">
    <location>
        <begin position="23"/>
        <end position="329"/>
    </location>
</feature>
<reference evidence="2" key="1">
    <citation type="submission" date="2021-11" db="EMBL/GenBank/DDBJ databases">
        <title>Description of novel Flavobacterium species.</title>
        <authorList>
            <person name="Saticioglu I.B."/>
            <person name="Ay H."/>
            <person name="Altun S."/>
            <person name="Duman M."/>
        </authorList>
    </citation>
    <scope>NUCLEOTIDE SEQUENCE</scope>
    <source>
        <strain evidence="2">F-126</strain>
    </source>
</reference>
<evidence type="ECO:0000313" key="2">
    <source>
        <dbReference type="EMBL" id="MCC9019407.1"/>
    </source>
</evidence>
<gene>
    <name evidence="2" type="ORF">LNQ34_16665</name>
</gene>
<feature type="signal peptide" evidence="1">
    <location>
        <begin position="1"/>
        <end position="22"/>
    </location>
</feature>
<evidence type="ECO:0000313" key="3">
    <source>
        <dbReference type="Proteomes" id="UP001430700"/>
    </source>
</evidence>
<organism evidence="2 3">
    <name type="scientific">Flavobacterium lipolyticum</name>
    <dbReference type="NCBI Taxonomy" id="2893754"/>
    <lineage>
        <taxon>Bacteria</taxon>
        <taxon>Pseudomonadati</taxon>
        <taxon>Bacteroidota</taxon>
        <taxon>Flavobacteriia</taxon>
        <taxon>Flavobacteriales</taxon>
        <taxon>Flavobacteriaceae</taxon>
        <taxon>Flavobacterium</taxon>
    </lineage>
</organism>
<accession>A0ABS8M3N4</accession>
<dbReference type="Proteomes" id="UP001430700">
    <property type="component" value="Unassembled WGS sequence"/>
</dbReference>
<dbReference type="RefSeq" id="WP_230000511.1">
    <property type="nucleotide sequence ID" value="NZ_JAJJMN010000001.1"/>
</dbReference>
<sequence>MKNIIKRFLLYLLLLSSLITNAGPGDPCALATLVSDLSTSGTEFKTVVKESDGFNAWLILNKEVPALRTNIDALKLVSKNLDEISQAGGYLKWKVSTAISRLENSLKLSCNDVIRADGTVIEDGNSLKLFSKNGDEIASINNGKILPKKYDYPLNATATPIGQPSNGYQIFRLGDDLMVRRIPDKSPYNATELRELTQHPKAHPLERHGHDVTDEALIKRSNEGFAPDGSYIGNNPLAPRKPPYSSKFETPQQLQKALNNTRPGTPAFNAAPITQNNTKVVIHELTDGSAYGKGVPKDGNTFQQSTKVRAVFEEVSPNNWQLVTMFPDF</sequence>